<protein>
    <submittedName>
        <fullName evidence="7">Uncharacterized protein</fullName>
    </submittedName>
</protein>
<dbReference type="EMBL" id="RCMG01000120">
    <property type="protein sequence ID" value="KAG2862758.1"/>
    <property type="molecule type" value="Genomic_DNA"/>
</dbReference>
<organism evidence="7 8">
    <name type="scientific">Phytophthora cactorum</name>
    <dbReference type="NCBI Taxonomy" id="29920"/>
    <lineage>
        <taxon>Eukaryota</taxon>
        <taxon>Sar</taxon>
        <taxon>Stramenopiles</taxon>
        <taxon>Oomycota</taxon>
        <taxon>Peronosporomycetes</taxon>
        <taxon>Peronosporales</taxon>
        <taxon>Peronosporaceae</taxon>
        <taxon>Phytophthora</taxon>
    </lineage>
</organism>
<dbReference type="AlphaFoldDB" id="A0A329SJA8"/>
<reference evidence="2" key="2">
    <citation type="submission" date="2018-10" db="EMBL/GenBank/DDBJ databases">
        <title>Effector identification in a new, highly contiguous assembly of the strawberry crown rot pathogen Phytophthora cactorum.</title>
        <authorList>
            <person name="Armitage A.D."/>
            <person name="Nellist C.F."/>
            <person name="Bates H."/>
            <person name="Vickerstaff R.J."/>
            <person name="Harrison R.J."/>
        </authorList>
    </citation>
    <scope>NUCLEOTIDE SEQUENCE</scope>
    <source>
        <strain evidence="2">15-7</strain>
        <strain evidence="3">4032</strain>
        <strain evidence="4">4040</strain>
        <strain evidence="5">P415</strain>
        <strain evidence="6">P421</strain>
    </source>
</reference>
<name>A0A329SJA8_9STRA</name>
<feature type="transmembrane region" description="Helical" evidence="1">
    <location>
        <begin position="269"/>
        <end position="288"/>
    </location>
</feature>
<dbReference type="EMBL" id="RCMV01001076">
    <property type="protein sequence ID" value="KAG3210561.1"/>
    <property type="molecule type" value="Genomic_DNA"/>
</dbReference>
<dbReference type="Gene3D" id="3.80.10.10">
    <property type="entry name" value="Ribonuclease Inhibitor"/>
    <property type="match status" value="1"/>
</dbReference>
<feature type="transmembrane region" description="Helical" evidence="1">
    <location>
        <begin position="397"/>
        <end position="417"/>
    </location>
</feature>
<dbReference type="EMBL" id="MJFZ01000128">
    <property type="protein sequence ID" value="RAW36829.1"/>
    <property type="molecule type" value="Genomic_DNA"/>
</dbReference>
<keyword evidence="1" id="KW-0472">Membrane</keyword>
<reference evidence="7 8" key="1">
    <citation type="submission" date="2018-01" db="EMBL/GenBank/DDBJ databases">
        <title>Draft genome of the strawberry crown rot pathogen Phytophthora cactorum.</title>
        <authorList>
            <person name="Armitage A.D."/>
            <person name="Lysoe E."/>
            <person name="Nellist C.F."/>
            <person name="Harrison R.J."/>
            <person name="Brurberg M.B."/>
        </authorList>
    </citation>
    <scope>NUCLEOTIDE SEQUENCE [LARGE SCALE GENOMIC DNA]</scope>
    <source>
        <strain evidence="7 8">10300</strain>
    </source>
</reference>
<evidence type="ECO:0000313" key="5">
    <source>
        <dbReference type="EMBL" id="KAG2991308.1"/>
    </source>
</evidence>
<dbReference type="Proteomes" id="UP000760860">
    <property type="component" value="Unassembled WGS sequence"/>
</dbReference>
<gene>
    <name evidence="7" type="ORF">PC110_g6923</name>
    <name evidence="2" type="ORF">PC113_g6014</name>
    <name evidence="3" type="ORF">PC115_g4618</name>
    <name evidence="4" type="ORF">PC117_g5280</name>
    <name evidence="5" type="ORF">PC118_g5182</name>
    <name evidence="6" type="ORF">PC129_g18444</name>
</gene>
<keyword evidence="8" id="KW-1185">Reference proteome</keyword>
<feature type="transmembrane region" description="Helical" evidence="1">
    <location>
        <begin position="331"/>
        <end position="351"/>
    </location>
</feature>
<dbReference type="Proteomes" id="UP000735874">
    <property type="component" value="Unassembled WGS sequence"/>
</dbReference>
<dbReference type="OrthoDB" id="2015831at2759"/>
<dbReference type="SUPFAM" id="SSF52058">
    <property type="entry name" value="L domain-like"/>
    <property type="match status" value="1"/>
</dbReference>
<keyword evidence="1" id="KW-0812">Transmembrane</keyword>
<feature type="transmembrane region" description="Helical" evidence="1">
    <location>
        <begin position="43"/>
        <end position="70"/>
    </location>
</feature>
<evidence type="ECO:0000313" key="2">
    <source>
        <dbReference type="EMBL" id="KAG2862758.1"/>
    </source>
</evidence>
<keyword evidence="1" id="KW-1133">Transmembrane helix</keyword>
<accession>A0A329SJA8</accession>
<dbReference type="EMBL" id="RCMK01000092">
    <property type="protein sequence ID" value="KAG2949387.1"/>
    <property type="molecule type" value="Genomic_DNA"/>
</dbReference>
<dbReference type="Proteomes" id="UP000736787">
    <property type="component" value="Unassembled WGS sequence"/>
</dbReference>
<dbReference type="VEuPathDB" id="FungiDB:PC110_g6923"/>
<dbReference type="Proteomes" id="UP000251314">
    <property type="component" value="Unassembled WGS sequence"/>
</dbReference>
<dbReference type="InterPro" id="IPR032675">
    <property type="entry name" value="LRR_dom_sf"/>
</dbReference>
<evidence type="ECO:0000313" key="4">
    <source>
        <dbReference type="EMBL" id="KAG2949387.1"/>
    </source>
</evidence>
<evidence type="ECO:0000313" key="7">
    <source>
        <dbReference type="EMBL" id="RAW36829.1"/>
    </source>
</evidence>
<evidence type="ECO:0000313" key="6">
    <source>
        <dbReference type="EMBL" id="KAG3210561.1"/>
    </source>
</evidence>
<sequence>MVVVAEGGGFVVERASFCSVPPISTDVQPPSTSKTDPLSTFEFVVVWLLVLALHGLCASYLLAMALLYFFMENPLMAYYANLLALPEHRYFRLFGTLVGILGALHGLQLVLHLLWSIKSRAPAVFPRAAMINRLVRGVLRLKKSKKTEPVAPRPSWSRNSITAIGSVTASGLQSVLSVEGNHFALVFVTRKAVEVGAQIVQCYRYSTLIGRVWINHAYAGMVVTNCWVTPLLDYLMLASEAQVTQGTSTRNANVAGSIRERVACVSVDALLTAFACLVLPLAIFVPYAQVFDVSWYSFPNEILYGDVSFPNLIRENQALFALSFVDGVTKLVPHLSILFGLASVSLILELYPPQRFTSKAKAKASPVAVRSKALKASKASKQSTQAHVVGLRFLRRIVAPLGVVAAGAVVLGLHLHAAHLASSADASTMKMCLQGLRPWFAVNVSCSVLEFNCYKHGVVTPTSDQLDHLQSDAVMAVIFEHCTEFKMPPSIRRFRNLLGLELWNVSIAKWGSEAALNADLHPEMIFLIMVYTNMTEMPRGLLTTPLPLLLGDIEISITNLTAIPEELAAAWSNVRLVYLEHTPLKEFPTALFKIPSLSVSLIDDGLESIPDDLFTTESRLDEYLEIAFSYNPIKELPSSIRDGLLVNYLSVDHTEVTELPAWVDGIGQWMKLGGTPVCNDTEAVIPDIADCTDWGWNPMADGRYPLALVAPLREIV</sequence>
<proteinExistence type="predicted"/>
<evidence type="ECO:0000256" key="1">
    <source>
        <dbReference type="SAM" id="Phobius"/>
    </source>
</evidence>
<evidence type="ECO:0000313" key="8">
    <source>
        <dbReference type="Proteomes" id="UP000251314"/>
    </source>
</evidence>
<dbReference type="Proteomes" id="UP000774804">
    <property type="component" value="Unassembled WGS sequence"/>
</dbReference>
<dbReference type="EMBL" id="RCMI01000089">
    <property type="protein sequence ID" value="KAG2936449.1"/>
    <property type="molecule type" value="Genomic_DNA"/>
</dbReference>
<dbReference type="EMBL" id="RCML01000104">
    <property type="protein sequence ID" value="KAG2991308.1"/>
    <property type="molecule type" value="Genomic_DNA"/>
</dbReference>
<comment type="caution">
    <text evidence="7">The sequence shown here is derived from an EMBL/GenBank/DDBJ whole genome shotgun (WGS) entry which is preliminary data.</text>
</comment>
<feature type="transmembrane region" description="Helical" evidence="1">
    <location>
        <begin position="90"/>
        <end position="115"/>
    </location>
</feature>
<dbReference type="Proteomes" id="UP000697107">
    <property type="component" value="Unassembled WGS sequence"/>
</dbReference>
<evidence type="ECO:0000313" key="3">
    <source>
        <dbReference type="EMBL" id="KAG2936449.1"/>
    </source>
</evidence>